<dbReference type="EMBL" id="KN834766">
    <property type="protein sequence ID" value="KIK62883.1"/>
    <property type="molecule type" value="Genomic_DNA"/>
</dbReference>
<organism evidence="2 3">
    <name type="scientific">Collybiopsis luxurians FD-317 M1</name>
    <dbReference type="NCBI Taxonomy" id="944289"/>
    <lineage>
        <taxon>Eukaryota</taxon>
        <taxon>Fungi</taxon>
        <taxon>Dikarya</taxon>
        <taxon>Basidiomycota</taxon>
        <taxon>Agaricomycotina</taxon>
        <taxon>Agaricomycetes</taxon>
        <taxon>Agaricomycetidae</taxon>
        <taxon>Agaricales</taxon>
        <taxon>Marasmiineae</taxon>
        <taxon>Omphalotaceae</taxon>
        <taxon>Collybiopsis</taxon>
        <taxon>Collybiopsis luxurians</taxon>
    </lineage>
</organism>
<dbReference type="AlphaFoldDB" id="A0A0D0D1A5"/>
<keyword evidence="3" id="KW-1185">Reference proteome</keyword>
<feature type="region of interest" description="Disordered" evidence="1">
    <location>
        <begin position="1"/>
        <end position="38"/>
    </location>
</feature>
<evidence type="ECO:0000256" key="1">
    <source>
        <dbReference type="SAM" id="MobiDB-lite"/>
    </source>
</evidence>
<protein>
    <submittedName>
        <fullName evidence="2">Uncharacterized protein</fullName>
    </submittedName>
</protein>
<evidence type="ECO:0000313" key="2">
    <source>
        <dbReference type="EMBL" id="KIK62883.1"/>
    </source>
</evidence>
<reference evidence="2 3" key="1">
    <citation type="submission" date="2014-04" db="EMBL/GenBank/DDBJ databases">
        <title>Evolutionary Origins and Diversification of the Mycorrhizal Mutualists.</title>
        <authorList>
            <consortium name="DOE Joint Genome Institute"/>
            <consortium name="Mycorrhizal Genomics Consortium"/>
            <person name="Kohler A."/>
            <person name="Kuo A."/>
            <person name="Nagy L.G."/>
            <person name="Floudas D."/>
            <person name="Copeland A."/>
            <person name="Barry K.W."/>
            <person name="Cichocki N."/>
            <person name="Veneault-Fourrey C."/>
            <person name="LaButti K."/>
            <person name="Lindquist E.A."/>
            <person name="Lipzen A."/>
            <person name="Lundell T."/>
            <person name="Morin E."/>
            <person name="Murat C."/>
            <person name="Riley R."/>
            <person name="Ohm R."/>
            <person name="Sun H."/>
            <person name="Tunlid A."/>
            <person name="Henrissat B."/>
            <person name="Grigoriev I.V."/>
            <person name="Hibbett D.S."/>
            <person name="Martin F."/>
        </authorList>
    </citation>
    <scope>NUCLEOTIDE SEQUENCE [LARGE SCALE GENOMIC DNA]</scope>
    <source>
        <strain evidence="2 3">FD-317 M1</strain>
    </source>
</reference>
<feature type="compositionally biased region" description="Polar residues" evidence="1">
    <location>
        <begin position="1"/>
        <end position="15"/>
    </location>
</feature>
<proteinExistence type="predicted"/>
<dbReference type="HOGENOM" id="CLU_2512858_0_0_1"/>
<accession>A0A0D0D1A5</accession>
<gene>
    <name evidence="2" type="ORF">GYMLUDRAFT_41747</name>
</gene>
<sequence length="85" mass="9128">MSSQHLSSNNTSAVGPSNPGALENEGVTAVAGQEGNEKLLPKDRKRAIEDFKKAIARQREILTSMEVSLAVLEALYENQGTISTE</sequence>
<evidence type="ECO:0000313" key="3">
    <source>
        <dbReference type="Proteomes" id="UP000053593"/>
    </source>
</evidence>
<dbReference type="Proteomes" id="UP000053593">
    <property type="component" value="Unassembled WGS sequence"/>
</dbReference>
<name>A0A0D0D1A5_9AGAR</name>